<dbReference type="EMBL" id="JXXZ01000012">
    <property type="protein sequence ID" value="KJY97488.1"/>
    <property type="molecule type" value="Genomic_DNA"/>
</dbReference>
<dbReference type="Gene3D" id="2.170.130.10">
    <property type="entry name" value="TonB-dependent receptor, plug domain"/>
    <property type="match status" value="1"/>
</dbReference>
<keyword evidence="7 9" id="KW-0472">Membrane</keyword>
<evidence type="ECO:0000313" key="15">
    <source>
        <dbReference type="EMBL" id="KJY97488.1"/>
    </source>
</evidence>
<dbReference type="InterPro" id="IPR010917">
    <property type="entry name" value="TonB_rcpt_CS"/>
</dbReference>
<proteinExistence type="inferred from homology"/>
<keyword evidence="8 9" id="KW-0998">Cell outer membrane</keyword>
<evidence type="ECO:0000313" key="16">
    <source>
        <dbReference type="Proteomes" id="UP000033664"/>
    </source>
</evidence>
<keyword evidence="6 11" id="KW-0798">TonB box</keyword>
<dbReference type="Pfam" id="PF07715">
    <property type="entry name" value="Plug"/>
    <property type="match status" value="1"/>
</dbReference>
<evidence type="ECO:0000256" key="11">
    <source>
        <dbReference type="RuleBase" id="RU003357"/>
    </source>
</evidence>
<gene>
    <name evidence="15" type="ORF">TW72_14355</name>
</gene>
<dbReference type="PATRIC" id="fig|151081.8.peg.349"/>
<evidence type="ECO:0000256" key="4">
    <source>
        <dbReference type="ARBA" id="ARBA00022692"/>
    </source>
</evidence>
<evidence type="ECO:0000256" key="7">
    <source>
        <dbReference type="ARBA" id="ARBA00023136"/>
    </source>
</evidence>
<evidence type="ECO:0000256" key="3">
    <source>
        <dbReference type="ARBA" id="ARBA00022452"/>
    </source>
</evidence>
<dbReference type="Proteomes" id="UP000033664">
    <property type="component" value="Unassembled WGS sequence"/>
</dbReference>
<feature type="domain" description="TonB-dependent receptor plug" evidence="14">
    <location>
        <begin position="61"/>
        <end position="162"/>
    </location>
</feature>
<dbReference type="InterPro" id="IPR037066">
    <property type="entry name" value="Plug_dom_sf"/>
</dbReference>
<dbReference type="RefSeq" id="WP_045978261.1">
    <property type="nucleotide sequence ID" value="NZ_JXXY01000001.1"/>
</dbReference>
<dbReference type="Gene3D" id="2.40.170.20">
    <property type="entry name" value="TonB-dependent receptor, beta-barrel domain"/>
    <property type="match status" value="1"/>
</dbReference>
<dbReference type="InterPro" id="IPR000531">
    <property type="entry name" value="Beta-barrel_TonB"/>
</dbReference>
<feature type="chain" id="PRO_5002474991" evidence="12">
    <location>
        <begin position="25"/>
        <end position="799"/>
    </location>
</feature>
<dbReference type="InterPro" id="IPR036942">
    <property type="entry name" value="Beta-barrel_TonB_sf"/>
</dbReference>
<dbReference type="InterPro" id="IPR012910">
    <property type="entry name" value="Plug_dom"/>
</dbReference>
<dbReference type="PROSITE" id="PS52016">
    <property type="entry name" value="TONB_DEPENDENT_REC_3"/>
    <property type="match status" value="1"/>
</dbReference>
<protein>
    <submittedName>
        <fullName evidence="15">TonB-dependent receptor</fullName>
    </submittedName>
</protein>
<dbReference type="PANTHER" id="PTHR32552:SF90">
    <property type="entry name" value="METAL-PSEUDOPALINE RECEPTOR CNTO"/>
    <property type="match status" value="1"/>
</dbReference>
<evidence type="ECO:0000256" key="8">
    <source>
        <dbReference type="ARBA" id="ARBA00023237"/>
    </source>
</evidence>
<keyword evidence="5 12" id="KW-0732">Signal</keyword>
<dbReference type="eggNOG" id="COG4774">
    <property type="taxonomic scope" value="Bacteria"/>
</dbReference>
<dbReference type="SUPFAM" id="SSF56935">
    <property type="entry name" value="Porins"/>
    <property type="match status" value="1"/>
</dbReference>
<evidence type="ECO:0000259" key="14">
    <source>
        <dbReference type="Pfam" id="PF07715"/>
    </source>
</evidence>
<dbReference type="AlphaFoldDB" id="A0A0F4Q319"/>
<keyword evidence="15" id="KW-0675">Receptor</keyword>
<dbReference type="PROSITE" id="PS01156">
    <property type="entry name" value="TONB_DEPENDENT_REC_2"/>
    <property type="match status" value="1"/>
</dbReference>
<feature type="signal peptide" evidence="12">
    <location>
        <begin position="1"/>
        <end position="24"/>
    </location>
</feature>
<name>A0A0F4Q319_9GAMM</name>
<evidence type="ECO:0000256" key="9">
    <source>
        <dbReference type="PROSITE-ProRule" id="PRU01360"/>
    </source>
</evidence>
<dbReference type="InterPro" id="IPR039426">
    <property type="entry name" value="TonB-dep_rcpt-like"/>
</dbReference>
<keyword evidence="4 9" id="KW-0812">Transmembrane</keyword>
<dbReference type="OrthoDB" id="127311at2"/>
<keyword evidence="3 9" id="KW-1134">Transmembrane beta strand</keyword>
<comment type="caution">
    <text evidence="15">The sequence shown here is derived from an EMBL/GenBank/DDBJ whole genome shotgun (WGS) entry which is preliminary data.</text>
</comment>
<organism evidence="15 16">
    <name type="scientific">Pseudoalteromonas ruthenica</name>
    <dbReference type="NCBI Taxonomy" id="151081"/>
    <lineage>
        <taxon>Bacteria</taxon>
        <taxon>Pseudomonadati</taxon>
        <taxon>Pseudomonadota</taxon>
        <taxon>Gammaproteobacteria</taxon>
        <taxon>Alteromonadales</taxon>
        <taxon>Pseudoalteromonadaceae</taxon>
        <taxon>Pseudoalteromonas</taxon>
    </lineage>
</organism>
<dbReference type="GO" id="GO:0009279">
    <property type="term" value="C:cell outer membrane"/>
    <property type="evidence" value="ECO:0007669"/>
    <property type="project" value="UniProtKB-SubCell"/>
</dbReference>
<keyword evidence="2 9" id="KW-0813">Transport</keyword>
<evidence type="ECO:0000259" key="13">
    <source>
        <dbReference type="Pfam" id="PF00593"/>
    </source>
</evidence>
<reference evidence="15 16" key="1">
    <citation type="journal article" date="2015" name="BMC Genomics">
        <title>Genome mining reveals unlocked bioactive potential of marine Gram-negative bacteria.</title>
        <authorList>
            <person name="Machado H."/>
            <person name="Sonnenschein E.C."/>
            <person name="Melchiorsen J."/>
            <person name="Gram L."/>
        </authorList>
    </citation>
    <scope>NUCLEOTIDE SEQUENCE [LARGE SCALE GENOMIC DNA]</scope>
    <source>
        <strain evidence="15 16">S3137</strain>
    </source>
</reference>
<dbReference type="Pfam" id="PF00593">
    <property type="entry name" value="TonB_dep_Rec_b-barrel"/>
    <property type="match status" value="1"/>
</dbReference>
<feature type="domain" description="TonB-dependent receptor-like beta-barrel" evidence="13">
    <location>
        <begin position="328"/>
        <end position="769"/>
    </location>
</feature>
<evidence type="ECO:0000256" key="10">
    <source>
        <dbReference type="PROSITE-ProRule" id="PRU10144"/>
    </source>
</evidence>
<dbReference type="GO" id="GO:0015344">
    <property type="term" value="F:siderophore uptake transmembrane transporter activity"/>
    <property type="evidence" value="ECO:0007669"/>
    <property type="project" value="TreeGrafter"/>
</dbReference>
<keyword evidence="16" id="KW-1185">Reference proteome</keyword>
<evidence type="ECO:0000256" key="12">
    <source>
        <dbReference type="SAM" id="SignalP"/>
    </source>
</evidence>
<evidence type="ECO:0000256" key="2">
    <source>
        <dbReference type="ARBA" id="ARBA00022448"/>
    </source>
</evidence>
<comment type="similarity">
    <text evidence="9 11">Belongs to the TonB-dependent receptor family.</text>
</comment>
<sequence>MNVFQFSLVSAAVGAALLSSDASANTSSSQELDKVERISVYGRHNELVLNSGTATKSNMALMQTPAPIVVVDKAMLDQQSADTLQEAVRNVSGLAQAGNNYGVGDNLIIRGLGVNYTYDGMYGGADLGNAFNPTRSMTNVDSVEVLKGPATGLYGIGAAGGVINLIEKKPQDQAQYEVAVNVGQWQSYGVMFDATGALSENWAYRAVVNHQSSDGYRDLGSERSEFYGSLRYQASDNHRLLLSTAYIDDEVQVDSVGFPVRIVNWDSIDGDYPLSGADLPNDAASEALQLNAEQRQQLALSIKHNDGLEPFDLGDGNVISPLSRPNAGTEQRVKLRWDWYLGANTELTQQLQFRDYESDFVRQTGAYNYVYWQRRGTINLAPRAPLMVDGELYPYAARRQEYRKQHAQEQMFQYFADLQHTWGWGSVVGEHLLSVNAEKRDISLKSWSIYDADGAAADANAVDYILDIRNPNWPTGHFEDYSPVLRSHYDKSVEAVGISGQEVLYLSDALTARVGVAYTRIKQSYQHRGTARVPEVSLENDSDDAGMTYNLGLNYQLSSQLSTFVNVSKGRTAYSILGSVSENQADNRPDSESESLDIGVRFTALEEDLLGSLVLFDTRRTNLRYANEAFNDNPNDPEFNISVPQYFYDDEDSTKGVEFDLNMALSEVMSVNVNGTYQDAVTVRAGERSGQIKGVPRRFASTWLRYDMSAFELAHPVAVNLGVTYVDERTINSTAFGLPKSVVPSYVRWDAAFAYEADNYKVQLNLDNLFNERYYEKALFLGGLPGEERNLELSVHYQF</sequence>
<evidence type="ECO:0000256" key="1">
    <source>
        <dbReference type="ARBA" id="ARBA00004571"/>
    </source>
</evidence>
<dbReference type="GeneID" id="58229678"/>
<dbReference type="PANTHER" id="PTHR32552">
    <property type="entry name" value="FERRICHROME IRON RECEPTOR-RELATED"/>
    <property type="match status" value="1"/>
</dbReference>
<feature type="short sequence motif" description="TonB C-terminal box" evidence="10">
    <location>
        <begin position="782"/>
        <end position="799"/>
    </location>
</feature>
<evidence type="ECO:0000256" key="6">
    <source>
        <dbReference type="ARBA" id="ARBA00023077"/>
    </source>
</evidence>
<accession>A0A0F4Q319</accession>
<evidence type="ECO:0000256" key="5">
    <source>
        <dbReference type="ARBA" id="ARBA00022729"/>
    </source>
</evidence>
<comment type="subcellular location">
    <subcellularLocation>
        <location evidence="1 9">Cell outer membrane</location>
        <topology evidence="1 9">Multi-pass membrane protein</topology>
    </subcellularLocation>
</comment>